<feature type="transmembrane region" description="Helical" evidence="7">
    <location>
        <begin position="16"/>
        <end position="42"/>
    </location>
</feature>
<evidence type="ECO:0000313" key="10">
    <source>
        <dbReference type="Proteomes" id="UP001205890"/>
    </source>
</evidence>
<dbReference type="CDD" id="cd06261">
    <property type="entry name" value="TM_PBP2"/>
    <property type="match status" value="1"/>
</dbReference>
<feature type="transmembrane region" description="Helical" evidence="7">
    <location>
        <begin position="265"/>
        <end position="290"/>
    </location>
</feature>
<dbReference type="PROSITE" id="PS50928">
    <property type="entry name" value="ABC_TM1"/>
    <property type="match status" value="1"/>
</dbReference>
<feature type="transmembrane region" description="Helical" evidence="7">
    <location>
        <begin position="72"/>
        <end position="102"/>
    </location>
</feature>
<evidence type="ECO:0000256" key="7">
    <source>
        <dbReference type="RuleBase" id="RU363032"/>
    </source>
</evidence>
<proteinExistence type="inferred from homology"/>
<dbReference type="EMBL" id="JANCLU010000001">
    <property type="protein sequence ID" value="MCP8936899.1"/>
    <property type="molecule type" value="Genomic_DNA"/>
</dbReference>
<keyword evidence="3" id="KW-1003">Cell membrane</keyword>
<reference evidence="9 10" key="1">
    <citation type="submission" date="2022-07" db="EMBL/GenBank/DDBJ databases">
        <authorList>
            <person name="Li W.-J."/>
            <person name="Deng Q.-Q."/>
        </authorList>
    </citation>
    <scope>NUCLEOTIDE SEQUENCE [LARGE SCALE GENOMIC DNA]</scope>
    <source>
        <strain evidence="9 10">SYSU M60028</strain>
    </source>
</reference>
<evidence type="ECO:0000256" key="6">
    <source>
        <dbReference type="ARBA" id="ARBA00023136"/>
    </source>
</evidence>
<evidence type="ECO:0000256" key="2">
    <source>
        <dbReference type="ARBA" id="ARBA00022448"/>
    </source>
</evidence>
<name>A0ABT1L689_9HYPH</name>
<comment type="caution">
    <text evidence="9">The sequence shown here is derived from an EMBL/GenBank/DDBJ whole genome shotgun (WGS) entry which is preliminary data.</text>
</comment>
<comment type="subcellular location">
    <subcellularLocation>
        <location evidence="1 7">Cell membrane</location>
        <topology evidence="1 7">Multi-pass membrane protein</topology>
    </subcellularLocation>
</comment>
<feature type="transmembrane region" description="Helical" evidence="7">
    <location>
        <begin position="123"/>
        <end position="141"/>
    </location>
</feature>
<evidence type="ECO:0000256" key="4">
    <source>
        <dbReference type="ARBA" id="ARBA00022692"/>
    </source>
</evidence>
<keyword evidence="10" id="KW-1185">Reference proteome</keyword>
<keyword evidence="6 7" id="KW-0472">Membrane</keyword>
<evidence type="ECO:0000256" key="3">
    <source>
        <dbReference type="ARBA" id="ARBA00022475"/>
    </source>
</evidence>
<feature type="transmembrane region" description="Helical" evidence="7">
    <location>
        <begin position="161"/>
        <end position="184"/>
    </location>
</feature>
<dbReference type="PANTHER" id="PTHR30193:SF37">
    <property type="entry name" value="INNER MEMBRANE ABC TRANSPORTER PERMEASE PROTEIN YCJO"/>
    <property type="match status" value="1"/>
</dbReference>
<organism evidence="9 10">
    <name type="scientific">Alsobacter ponti</name>
    <dbReference type="NCBI Taxonomy" id="2962936"/>
    <lineage>
        <taxon>Bacteria</taxon>
        <taxon>Pseudomonadati</taxon>
        <taxon>Pseudomonadota</taxon>
        <taxon>Alphaproteobacteria</taxon>
        <taxon>Hyphomicrobiales</taxon>
        <taxon>Alsobacteraceae</taxon>
        <taxon>Alsobacter</taxon>
    </lineage>
</organism>
<protein>
    <submittedName>
        <fullName evidence="9">Sugar ABC transporter permease</fullName>
    </submittedName>
</protein>
<keyword evidence="5 7" id="KW-1133">Transmembrane helix</keyword>
<dbReference type="Pfam" id="PF00528">
    <property type="entry name" value="BPD_transp_1"/>
    <property type="match status" value="1"/>
</dbReference>
<feature type="domain" description="ABC transmembrane type-1" evidence="8">
    <location>
        <begin position="74"/>
        <end position="286"/>
    </location>
</feature>
<comment type="similarity">
    <text evidence="7">Belongs to the binding-protein-dependent transport system permease family.</text>
</comment>
<dbReference type="RefSeq" id="WP_254737268.1">
    <property type="nucleotide sequence ID" value="NZ_JANCLU010000001.1"/>
</dbReference>
<accession>A0ABT1L689</accession>
<evidence type="ECO:0000256" key="5">
    <source>
        <dbReference type="ARBA" id="ARBA00022989"/>
    </source>
</evidence>
<dbReference type="SUPFAM" id="SSF161098">
    <property type="entry name" value="MetI-like"/>
    <property type="match status" value="1"/>
</dbReference>
<evidence type="ECO:0000313" key="9">
    <source>
        <dbReference type="EMBL" id="MCP8936899.1"/>
    </source>
</evidence>
<dbReference type="InterPro" id="IPR000515">
    <property type="entry name" value="MetI-like"/>
</dbReference>
<keyword evidence="2 7" id="KW-0813">Transport</keyword>
<dbReference type="Proteomes" id="UP001205890">
    <property type="component" value="Unassembled WGS sequence"/>
</dbReference>
<sequence>MAFAIRPLSRSTADRVLFLGPAVALLAMFFLVPAIIDVAIAFTDMGRNLRVSEYTTQNVARMLGGDSRLTGIMAVTLTYVLATLAIFNVGYGLLLALLTTALPDRAGAFFRAVWILPRMSPSVVYALLWTWVVAPTEYGLLNQVLAGLGFPAVDPKSNAPMLVIVLANGFIGASFGMIIFTSAIRSIPEHLFHAARVDGAGELAIVRHVTLPAIRWQLSFVTIYQALSLMVSFEYIWLITNGGPFFDTTVYALYVYRRAFENGQYAYGAALALGLVVVGMIMAMVMWRFFDMRALLQRPRIEARR</sequence>
<evidence type="ECO:0000256" key="1">
    <source>
        <dbReference type="ARBA" id="ARBA00004651"/>
    </source>
</evidence>
<dbReference type="InterPro" id="IPR035906">
    <property type="entry name" value="MetI-like_sf"/>
</dbReference>
<gene>
    <name evidence="9" type="ORF">NK718_00075</name>
</gene>
<dbReference type="Gene3D" id="1.10.3720.10">
    <property type="entry name" value="MetI-like"/>
    <property type="match status" value="1"/>
</dbReference>
<evidence type="ECO:0000259" key="8">
    <source>
        <dbReference type="PROSITE" id="PS50928"/>
    </source>
</evidence>
<dbReference type="PANTHER" id="PTHR30193">
    <property type="entry name" value="ABC TRANSPORTER PERMEASE PROTEIN"/>
    <property type="match status" value="1"/>
</dbReference>
<keyword evidence="4 7" id="KW-0812">Transmembrane</keyword>
<dbReference type="InterPro" id="IPR051393">
    <property type="entry name" value="ABC_transporter_permease"/>
</dbReference>